<dbReference type="Proteomes" id="UP001162501">
    <property type="component" value="Chromosome 30"/>
</dbReference>
<reference evidence="1" key="1">
    <citation type="submission" date="2023-05" db="EMBL/GenBank/DDBJ databases">
        <authorList>
            <consortium name="ELIXIR-Norway"/>
        </authorList>
    </citation>
    <scope>NUCLEOTIDE SEQUENCE</scope>
</reference>
<evidence type="ECO:0000313" key="2">
    <source>
        <dbReference type="Proteomes" id="UP001162501"/>
    </source>
</evidence>
<sequence>MRTGVGGLGVDGSAPRLRQPFCRLFSSNALFSGDPAAALGTQVPLLWKAGSDGAQGAALARGPCSPLSPPAPEHPAAPLAAEPRKCCSGADGFGFYPTVYAAALTGLHEPQLPGARVVWDPCLMPLAFAVGQRAERIPKESQPAGYRPLPARRRQRRRRVTARARKLGVLRSRPRDSSLRQTVSRLPVVTTSSRDPGRVTPAGRVAA</sequence>
<reference evidence="1" key="2">
    <citation type="submission" date="2025-03" db="EMBL/GenBank/DDBJ databases">
        <authorList>
            <consortium name="ELIXIR-Norway"/>
            <consortium name="Elixir Norway"/>
        </authorList>
    </citation>
    <scope>NUCLEOTIDE SEQUENCE</scope>
</reference>
<accession>A0AC59ZMI8</accession>
<evidence type="ECO:0000313" key="1">
    <source>
        <dbReference type="EMBL" id="CAN0464461.1"/>
    </source>
</evidence>
<name>A0AC59ZMI8_RANTA</name>
<protein>
    <submittedName>
        <fullName evidence="1">Uncharacterized protein</fullName>
    </submittedName>
</protein>
<dbReference type="EMBL" id="OX596114">
    <property type="protein sequence ID" value="CAN0464461.1"/>
    <property type="molecule type" value="Genomic_DNA"/>
</dbReference>
<proteinExistence type="predicted"/>
<organism evidence="1 2">
    <name type="scientific">Rangifer tarandus platyrhynchus</name>
    <name type="common">Svalbard reindeer</name>
    <dbReference type="NCBI Taxonomy" id="3082113"/>
    <lineage>
        <taxon>Eukaryota</taxon>
        <taxon>Metazoa</taxon>
        <taxon>Chordata</taxon>
        <taxon>Craniata</taxon>
        <taxon>Vertebrata</taxon>
        <taxon>Euteleostomi</taxon>
        <taxon>Mammalia</taxon>
        <taxon>Eutheria</taxon>
        <taxon>Laurasiatheria</taxon>
        <taxon>Artiodactyla</taxon>
        <taxon>Ruminantia</taxon>
        <taxon>Pecora</taxon>
        <taxon>Cervidae</taxon>
        <taxon>Odocoileinae</taxon>
        <taxon>Rangifer</taxon>
    </lineage>
</organism>
<gene>
    <name evidence="1" type="ORF">MRATA1EN22A_LOCUS20196</name>
</gene>